<organism evidence="5 6">
    <name type="scientific">Ensete ventricosum</name>
    <name type="common">Abyssinian banana</name>
    <name type="synonym">Musa ensete</name>
    <dbReference type="NCBI Taxonomy" id="4639"/>
    <lineage>
        <taxon>Eukaryota</taxon>
        <taxon>Viridiplantae</taxon>
        <taxon>Streptophyta</taxon>
        <taxon>Embryophyta</taxon>
        <taxon>Tracheophyta</taxon>
        <taxon>Spermatophyta</taxon>
        <taxon>Magnoliopsida</taxon>
        <taxon>Liliopsida</taxon>
        <taxon>Zingiberales</taxon>
        <taxon>Musaceae</taxon>
        <taxon>Ensete</taxon>
    </lineage>
</organism>
<evidence type="ECO:0000256" key="4">
    <source>
        <dbReference type="ARBA" id="ARBA00023212"/>
    </source>
</evidence>
<dbReference type="GO" id="GO:0005885">
    <property type="term" value="C:Arp2/3 protein complex"/>
    <property type="evidence" value="ECO:0007669"/>
    <property type="project" value="InterPro"/>
</dbReference>
<name>A0A426ZAH5_ENSVE</name>
<dbReference type="EMBL" id="AMZH03007576">
    <property type="protein sequence ID" value="RRT60988.1"/>
    <property type="molecule type" value="Genomic_DNA"/>
</dbReference>
<dbReference type="GO" id="GO:0030041">
    <property type="term" value="P:actin filament polymerization"/>
    <property type="evidence" value="ECO:0007669"/>
    <property type="project" value="InterPro"/>
</dbReference>
<proteinExistence type="predicted"/>
<evidence type="ECO:0000256" key="2">
    <source>
        <dbReference type="ARBA" id="ARBA00022490"/>
    </source>
</evidence>
<evidence type="ECO:0000313" key="5">
    <source>
        <dbReference type="EMBL" id="RRT60988.1"/>
    </source>
</evidence>
<dbReference type="GO" id="GO:0003779">
    <property type="term" value="F:actin binding"/>
    <property type="evidence" value="ECO:0007669"/>
    <property type="project" value="UniProtKB-KW"/>
</dbReference>
<comment type="subcellular location">
    <subcellularLocation>
        <location evidence="1">Cytoplasm</location>
        <location evidence="1">Cytoskeleton</location>
    </subcellularLocation>
</comment>
<dbReference type="GO" id="GO:0034314">
    <property type="term" value="P:Arp2/3 complex-mediated actin nucleation"/>
    <property type="evidence" value="ECO:0007669"/>
    <property type="project" value="InterPro"/>
</dbReference>
<keyword evidence="3" id="KW-0009">Actin-binding</keyword>
<keyword evidence="4" id="KW-0206">Cytoskeleton</keyword>
<dbReference type="InterPro" id="IPR034666">
    <property type="entry name" value="ARPC2/4"/>
</dbReference>
<accession>A0A426ZAH5</accession>
<evidence type="ECO:0000256" key="3">
    <source>
        <dbReference type="ARBA" id="ARBA00023203"/>
    </source>
</evidence>
<keyword evidence="2" id="KW-0963">Cytoplasm</keyword>
<comment type="caution">
    <text evidence="5">The sequence shown here is derived from an EMBL/GenBank/DDBJ whole genome shotgun (WGS) entry which is preliminary data.</text>
</comment>
<gene>
    <name evidence="5" type="ORF">B296_00012435</name>
</gene>
<dbReference type="Gene3D" id="3.30.1460.20">
    <property type="match status" value="1"/>
</dbReference>
<reference evidence="5 6" key="1">
    <citation type="journal article" date="2014" name="Agronomy (Basel)">
        <title>A Draft Genome Sequence for Ensete ventricosum, the Drought-Tolerant Tree Against Hunger.</title>
        <authorList>
            <person name="Harrison J."/>
            <person name="Moore K.A."/>
            <person name="Paszkiewicz K."/>
            <person name="Jones T."/>
            <person name="Grant M."/>
            <person name="Ambacheew D."/>
            <person name="Muzemil S."/>
            <person name="Studholme D.J."/>
        </authorList>
    </citation>
    <scope>NUCLEOTIDE SEQUENCE [LARGE SCALE GENOMIC DNA]</scope>
</reference>
<evidence type="ECO:0000313" key="6">
    <source>
        <dbReference type="Proteomes" id="UP000287651"/>
    </source>
</evidence>
<evidence type="ECO:0000256" key="1">
    <source>
        <dbReference type="ARBA" id="ARBA00004245"/>
    </source>
</evidence>
<protein>
    <submittedName>
        <fullName evidence="5">Uncharacterized protein</fullName>
    </submittedName>
</protein>
<sequence length="108" mass="12220">MWSPSPPLELKGAPAQALTANAGFVTFVFRRFHAYQNETTCGVTYSVIAYNEVVSEHNDSLITMAILFSYTRLWIVLNQNQRSRRSWYLANPLSAWSSLNDARSNSNS</sequence>
<dbReference type="AlphaFoldDB" id="A0A426ZAH5"/>
<dbReference type="Proteomes" id="UP000287651">
    <property type="component" value="Unassembled WGS sequence"/>
</dbReference>